<dbReference type="RefSeq" id="WP_240157335.1">
    <property type="nucleotide sequence ID" value="NZ_CP053564.1"/>
</dbReference>
<dbReference type="KEGG" id="pbro:HOP40_28715"/>
<dbReference type="GO" id="GO:0016787">
    <property type="term" value="F:hydrolase activity"/>
    <property type="evidence" value="ECO:0007669"/>
    <property type="project" value="UniProtKB-KW"/>
</dbReference>
<name>A0A6M6JS59_9PSEU</name>
<reference evidence="1 2" key="1">
    <citation type="submission" date="2020-05" db="EMBL/GenBank/DDBJ databases">
        <authorList>
            <person name="Mo P."/>
        </authorList>
    </citation>
    <scope>NUCLEOTIDE SEQUENCE [LARGE SCALE GENOMIC DNA]</scope>
    <source>
        <strain evidence="1 2">Gen01</strain>
    </source>
</reference>
<dbReference type="Gene3D" id="3.40.50.1820">
    <property type="entry name" value="alpha/beta hydrolase"/>
    <property type="match status" value="1"/>
</dbReference>
<dbReference type="SUPFAM" id="SSF53474">
    <property type="entry name" value="alpha/beta-Hydrolases"/>
    <property type="match status" value="1"/>
</dbReference>
<dbReference type="EMBL" id="CP053564">
    <property type="protein sequence ID" value="QJY49249.1"/>
    <property type="molecule type" value="Genomic_DNA"/>
</dbReference>
<dbReference type="InterPro" id="IPR029058">
    <property type="entry name" value="AB_hydrolase_fold"/>
</dbReference>
<protein>
    <submittedName>
        <fullName evidence="1">Alpha/beta hydrolase</fullName>
    </submittedName>
</protein>
<dbReference type="Proteomes" id="UP000505377">
    <property type="component" value="Chromosome"/>
</dbReference>
<proteinExistence type="predicted"/>
<gene>
    <name evidence="1" type="ORF">HOP40_28715</name>
</gene>
<evidence type="ECO:0000313" key="2">
    <source>
        <dbReference type="Proteomes" id="UP000505377"/>
    </source>
</evidence>
<dbReference type="AlphaFoldDB" id="A0A6M6JS59"/>
<keyword evidence="2" id="KW-1185">Reference proteome</keyword>
<evidence type="ECO:0000313" key="1">
    <source>
        <dbReference type="EMBL" id="QJY49249.1"/>
    </source>
</evidence>
<accession>A0A6M6JS59</accession>
<keyword evidence="1" id="KW-0378">Hydrolase</keyword>
<sequence length="251" mass="24871">MIRAARAAPSAERHPSAAVVLPGSGSDDVFVRSAFAAPLRAAGIALVAPAPRRGRDVVVGYRAALEAAFERADGPLLVGGVSLGAHVAVRWAARAAAGPAAGRVAGLLLALPAWGGDPVDAPAALAARLTAAQVRAGGLAAAVDAARAGAPAWLADELARAWTAHGTGLADALDAAAAEPGPSREDLAGLDLPAGVVGLTGDAVHPLAEARRWAGLLPRAVLETSTLDAFGADPAVLGRAALAGWRRAVGR</sequence>
<organism evidence="1 2">
    <name type="scientific">Pseudonocardia broussonetiae</name>
    <dbReference type="NCBI Taxonomy" id="2736640"/>
    <lineage>
        <taxon>Bacteria</taxon>
        <taxon>Bacillati</taxon>
        <taxon>Actinomycetota</taxon>
        <taxon>Actinomycetes</taxon>
        <taxon>Pseudonocardiales</taxon>
        <taxon>Pseudonocardiaceae</taxon>
        <taxon>Pseudonocardia</taxon>
    </lineage>
</organism>